<protein>
    <submittedName>
        <fullName evidence="1">ECHDC1</fullName>
        <ecNumber evidence="1">4.1.1.-</ecNumber>
        <ecNumber evidence="1">4.1.1.94</ecNumber>
    </submittedName>
</protein>
<dbReference type="InterPro" id="IPR029045">
    <property type="entry name" value="ClpP/crotonase-like_dom_sf"/>
</dbReference>
<dbReference type="Proteomes" id="UP000597762">
    <property type="component" value="Unassembled WGS sequence"/>
</dbReference>
<dbReference type="Gene3D" id="3.90.226.10">
    <property type="entry name" value="2-enoyl-CoA Hydratase, Chain A, domain 1"/>
    <property type="match status" value="1"/>
</dbReference>
<keyword evidence="1" id="KW-0456">Lyase</keyword>
<dbReference type="SUPFAM" id="SSF52096">
    <property type="entry name" value="ClpP/crotonase"/>
    <property type="match status" value="1"/>
</dbReference>
<proteinExistence type="predicted"/>
<name>A0A812C146_ACAPH</name>
<dbReference type="EC" id="4.1.1.94" evidence="1"/>
<sequence length="154" mass="17763">MDKESGIAKITLNHPEKKNALSGKMIVDLVEIISELEKWKSGKGLFLHGTSHTFCSGVSFFRSVSHFQFWKIPHHFWEEPLYDISLHDLSFFLSLFHTSNFGRSPLLREEPLYDVSLPDVSLNCSFCLHNYKFLSQEILVNNFPSTLIPFNSQL</sequence>
<reference evidence="1" key="1">
    <citation type="submission" date="2021-01" db="EMBL/GenBank/DDBJ databases">
        <authorList>
            <person name="Li R."/>
            <person name="Bekaert M."/>
        </authorList>
    </citation>
    <scope>NUCLEOTIDE SEQUENCE</scope>
    <source>
        <strain evidence="1">Farmed</strain>
    </source>
</reference>
<dbReference type="Pfam" id="PF00378">
    <property type="entry name" value="ECH_1"/>
    <property type="match status" value="1"/>
</dbReference>
<evidence type="ECO:0000313" key="2">
    <source>
        <dbReference type="Proteomes" id="UP000597762"/>
    </source>
</evidence>
<accession>A0A812C146</accession>
<comment type="caution">
    <text evidence="1">The sequence shown here is derived from an EMBL/GenBank/DDBJ whole genome shotgun (WGS) entry which is preliminary data.</text>
</comment>
<evidence type="ECO:0000313" key="1">
    <source>
        <dbReference type="EMBL" id="CAE1255084.1"/>
    </source>
</evidence>
<dbReference type="InterPro" id="IPR001753">
    <property type="entry name" value="Enoyl-CoA_hydra/iso"/>
</dbReference>
<dbReference type="EC" id="4.1.1.-" evidence="1"/>
<organism evidence="1 2">
    <name type="scientific">Acanthosepion pharaonis</name>
    <name type="common">Pharaoh cuttlefish</name>
    <name type="synonym">Sepia pharaonis</name>
    <dbReference type="NCBI Taxonomy" id="158019"/>
    <lineage>
        <taxon>Eukaryota</taxon>
        <taxon>Metazoa</taxon>
        <taxon>Spiralia</taxon>
        <taxon>Lophotrochozoa</taxon>
        <taxon>Mollusca</taxon>
        <taxon>Cephalopoda</taxon>
        <taxon>Coleoidea</taxon>
        <taxon>Decapodiformes</taxon>
        <taxon>Sepiida</taxon>
        <taxon>Sepiina</taxon>
        <taxon>Sepiidae</taxon>
        <taxon>Acanthosepion</taxon>
    </lineage>
</organism>
<dbReference type="AlphaFoldDB" id="A0A812C146"/>
<dbReference type="EMBL" id="CAHIKZ030001167">
    <property type="protein sequence ID" value="CAE1255084.1"/>
    <property type="molecule type" value="Genomic_DNA"/>
</dbReference>
<gene>
    <name evidence="1" type="ORF">SPHA_29323</name>
</gene>
<keyword evidence="2" id="KW-1185">Reference proteome</keyword>
<dbReference type="OrthoDB" id="448450at2759"/>
<dbReference type="GO" id="GO:0004492">
    <property type="term" value="F:methyl/ethyl malonyl-CoA decarboxylase activity"/>
    <property type="evidence" value="ECO:0007669"/>
    <property type="project" value="UniProtKB-EC"/>
</dbReference>